<keyword evidence="2" id="KW-1185">Reference proteome</keyword>
<dbReference type="EMBL" id="CP055153">
    <property type="protein sequence ID" value="QMU31393.1"/>
    <property type="molecule type" value="Genomic_DNA"/>
</dbReference>
<dbReference type="RefSeq" id="WP_182413827.1">
    <property type="nucleotide sequence ID" value="NZ_CP055153.1"/>
</dbReference>
<dbReference type="KEGG" id="add:HUW48_26675"/>
<reference evidence="1 2" key="2">
    <citation type="submission" date="2020-08" db="EMBL/GenBank/DDBJ databases">
        <title>Adhaeribacter dokdonensis sp. nov., isolated from the rhizosphere of Elymus tsukushiensis, a plant native to the Dokdo Islands, Republic of Korea.</title>
        <authorList>
            <person name="Ghim S.Y."/>
        </authorList>
    </citation>
    <scope>NUCLEOTIDE SEQUENCE [LARGE SCALE GENOMIC DNA]</scope>
    <source>
        <strain evidence="1 2">KUDC8001</strain>
    </source>
</reference>
<dbReference type="AlphaFoldDB" id="A0A7L7LF30"/>
<proteinExistence type="predicted"/>
<gene>
    <name evidence="1" type="ORF">HUW48_26675</name>
</gene>
<reference evidence="1 2" key="1">
    <citation type="submission" date="2020-06" db="EMBL/GenBank/DDBJ databases">
        <authorList>
            <person name="Hwang Y.J."/>
        </authorList>
    </citation>
    <scope>NUCLEOTIDE SEQUENCE [LARGE SCALE GENOMIC DNA]</scope>
    <source>
        <strain evidence="1 2">KUDC8001</strain>
    </source>
</reference>
<name>A0A7L7LF30_9BACT</name>
<dbReference type="Proteomes" id="UP000514509">
    <property type="component" value="Chromosome"/>
</dbReference>
<evidence type="ECO:0000313" key="1">
    <source>
        <dbReference type="EMBL" id="QMU31393.1"/>
    </source>
</evidence>
<evidence type="ECO:0008006" key="3">
    <source>
        <dbReference type="Google" id="ProtNLM"/>
    </source>
</evidence>
<accession>A0A7L7LF30</accession>
<sequence>MKSNFLLSMFILLLSCQKTETTKSTKELVKGVWKATAMRTEYYNAANVKVYEEPVHQTESTITITDKYITFANPGSKGTYKLEENKGKKYIYASPPDGEPPQPYEINTLTESGMTWLMDLPKYTYSEKGVKKLAAKCCIRIDFQRQ</sequence>
<organism evidence="1 2">
    <name type="scientific">Adhaeribacter radiodurans</name>
    <dbReference type="NCBI Taxonomy" id="2745197"/>
    <lineage>
        <taxon>Bacteria</taxon>
        <taxon>Pseudomonadati</taxon>
        <taxon>Bacteroidota</taxon>
        <taxon>Cytophagia</taxon>
        <taxon>Cytophagales</taxon>
        <taxon>Hymenobacteraceae</taxon>
        <taxon>Adhaeribacter</taxon>
    </lineage>
</organism>
<protein>
    <recommendedName>
        <fullName evidence="3">Lipocalin family protein</fullName>
    </recommendedName>
</protein>
<evidence type="ECO:0000313" key="2">
    <source>
        <dbReference type="Proteomes" id="UP000514509"/>
    </source>
</evidence>
<dbReference type="PROSITE" id="PS51257">
    <property type="entry name" value="PROKAR_LIPOPROTEIN"/>
    <property type="match status" value="1"/>
</dbReference>